<keyword evidence="7" id="KW-0663">Pyridoxal phosphate</keyword>
<dbReference type="InterPro" id="IPR036291">
    <property type="entry name" value="NAD(P)-bd_dom_sf"/>
</dbReference>
<dbReference type="GO" id="GO:0004315">
    <property type="term" value="F:3-oxoacyl-[acyl-carrier-protein] synthase activity"/>
    <property type="evidence" value="ECO:0007669"/>
    <property type="project" value="UniProtKB-EC"/>
</dbReference>
<evidence type="ECO:0000256" key="23">
    <source>
        <dbReference type="ARBA" id="ARBA00047440"/>
    </source>
</evidence>
<evidence type="ECO:0000256" key="20">
    <source>
        <dbReference type="ARBA" id="ARBA00047300"/>
    </source>
</evidence>
<comment type="catalytic activity">
    <reaction evidence="48">
        <text>(2E)-decenoyl-[ACP] + NADPH + H(+) = decanoyl-[ACP] + NADP(+)</text>
        <dbReference type="Rhea" id="RHEA:41864"/>
        <dbReference type="Rhea" id="RHEA-COMP:9639"/>
        <dbReference type="Rhea" id="RHEA-COMP:9640"/>
        <dbReference type="ChEBI" id="CHEBI:15378"/>
        <dbReference type="ChEBI" id="CHEBI:57783"/>
        <dbReference type="ChEBI" id="CHEBI:58349"/>
        <dbReference type="ChEBI" id="CHEBI:78467"/>
        <dbReference type="ChEBI" id="CHEBI:78468"/>
    </reaction>
    <physiologicalReaction direction="left-to-right" evidence="48">
        <dbReference type="Rhea" id="RHEA:41865"/>
    </physiologicalReaction>
</comment>
<evidence type="ECO:0000256" key="9">
    <source>
        <dbReference type="ARBA" id="ARBA00023268"/>
    </source>
</evidence>
<dbReference type="InterPro" id="IPR014030">
    <property type="entry name" value="Ketoacyl_synth_N"/>
</dbReference>
<dbReference type="InterPro" id="IPR049552">
    <property type="entry name" value="PKS_DH_N"/>
</dbReference>
<evidence type="ECO:0000256" key="25">
    <source>
        <dbReference type="ARBA" id="ARBA00047500"/>
    </source>
</evidence>
<dbReference type="InterPro" id="IPR042104">
    <property type="entry name" value="PKS_dehydratase_sf"/>
</dbReference>
<dbReference type="InterPro" id="IPR001031">
    <property type="entry name" value="Thioesterase"/>
</dbReference>
<dbReference type="SUPFAM" id="SSF52151">
    <property type="entry name" value="FabD/lysophospholipase-like"/>
    <property type="match status" value="1"/>
</dbReference>
<dbReference type="InterPro" id="IPR020843">
    <property type="entry name" value="ER"/>
</dbReference>
<dbReference type="SMART" id="SM00827">
    <property type="entry name" value="PKS_AT"/>
    <property type="match status" value="1"/>
</dbReference>
<evidence type="ECO:0000256" key="43">
    <source>
        <dbReference type="ARBA" id="ARBA00049171"/>
    </source>
</evidence>
<dbReference type="SUPFAM" id="SSF53901">
    <property type="entry name" value="Thiolase-like"/>
    <property type="match status" value="1"/>
</dbReference>
<keyword evidence="4" id="KW-0808">Transferase</keyword>
<comment type="catalytic activity">
    <reaction evidence="23">
        <text>3-oxodecanoyl-[ACP] + NADPH + H(+) = (3R)-hydroxydecanoyl-[ACP] + NADP(+)</text>
        <dbReference type="Rhea" id="RHEA:41856"/>
        <dbReference type="Rhea" id="RHEA-COMP:9637"/>
        <dbReference type="Rhea" id="RHEA-COMP:9638"/>
        <dbReference type="ChEBI" id="CHEBI:15378"/>
        <dbReference type="ChEBI" id="CHEBI:57783"/>
        <dbReference type="ChEBI" id="CHEBI:58349"/>
        <dbReference type="ChEBI" id="CHEBI:78464"/>
        <dbReference type="ChEBI" id="CHEBI:78466"/>
    </reaction>
    <physiologicalReaction direction="left-to-right" evidence="23">
        <dbReference type="Rhea" id="RHEA:41857"/>
    </physiologicalReaction>
</comment>
<evidence type="ECO:0000259" key="53">
    <source>
        <dbReference type="PROSITE" id="PS52019"/>
    </source>
</evidence>
<comment type="catalytic activity">
    <reaction evidence="44">
        <text>3-oxododecanoyl-[ACP] + NADPH + H(+) = (3R)-hydroxydodecanoyl-[ACP] + NADP(+)</text>
        <dbReference type="Rhea" id="RHEA:41872"/>
        <dbReference type="Rhea" id="RHEA-COMP:9641"/>
        <dbReference type="Rhea" id="RHEA-COMP:9642"/>
        <dbReference type="ChEBI" id="CHEBI:15378"/>
        <dbReference type="ChEBI" id="CHEBI:57783"/>
        <dbReference type="ChEBI" id="CHEBI:58349"/>
        <dbReference type="ChEBI" id="CHEBI:78469"/>
        <dbReference type="ChEBI" id="CHEBI:78470"/>
    </reaction>
    <physiologicalReaction direction="left-to-right" evidence="44">
        <dbReference type="Rhea" id="RHEA:41873"/>
    </physiologicalReaction>
</comment>
<comment type="catalytic activity">
    <reaction evidence="42">
        <text>decanoyl-[ACP] + malonyl-[ACP] + H(+) = 3-oxododecanoyl-[ACP] + holo-[ACP] + CO2</text>
        <dbReference type="Rhea" id="RHEA:41868"/>
        <dbReference type="Rhea" id="RHEA-COMP:9623"/>
        <dbReference type="Rhea" id="RHEA-COMP:9640"/>
        <dbReference type="Rhea" id="RHEA-COMP:9641"/>
        <dbReference type="Rhea" id="RHEA-COMP:9685"/>
        <dbReference type="ChEBI" id="CHEBI:15378"/>
        <dbReference type="ChEBI" id="CHEBI:16526"/>
        <dbReference type="ChEBI" id="CHEBI:64479"/>
        <dbReference type="ChEBI" id="CHEBI:78449"/>
        <dbReference type="ChEBI" id="CHEBI:78468"/>
        <dbReference type="ChEBI" id="CHEBI:78469"/>
    </reaction>
    <physiologicalReaction direction="left-to-right" evidence="42">
        <dbReference type="Rhea" id="RHEA:41869"/>
    </physiologicalReaction>
</comment>
<dbReference type="Pfam" id="PF21149">
    <property type="entry name" value="FAS_pseudo-KR"/>
    <property type="match status" value="1"/>
</dbReference>
<keyword evidence="2" id="KW-0596">Phosphopantetheine</keyword>
<evidence type="ECO:0000256" key="50">
    <source>
        <dbReference type="PROSITE-ProRule" id="PRU01363"/>
    </source>
</evidence>
<evidence type="ECO:0000313" key="54">
    <source>
        <dbReference type="EMBL" id="KAK1130518.1"/>
    </source>
</evidence>
<comment type="pathway">
    <text evidence="1">Lipid metabolism.</text>
</comment>
<evidence type="ECO:0000256" key="1">
    <source>
        <dbReference type="ARBA" id="ARBA00005189"/>
    </source>
</evidence>
<evidence type="ECO:0000256" key="34">
    <source>
        <dbReference type="ARBA" id="ARBA00048420"/>
    </source>
</evidence>
<evidence type="ECO:0000256" key="45">
    <source>
        <dbReference type="ARBA" id="ARBA00049414"/>
    </source>
</evidence>
<keyword evidence="8" id="KW-0007">Acetylation</keyword>
<feature type="domain" description="Carrier" evidence="51">
    <location>
        <begin position="2011"/>
        <end position="2088"/>
    </location>
</feature>
<comment type="catalytic activity">
    <reaction evidence="37">
        <text>a 2,3-saturated acyl-[ACP] + NADP(+) = a (2E)-enoyl-[ACP] + NADPH + H(+)</text>
        <dbReference type="Rhea" id="RHEA:22564"/>
        <dbReference type="Rhea" id="RHEA-COMP:9925"/>
        <dbReference type="Rhea" id="RHEA-COMP:9926"/>
        <dbReference type="ChEBI" id="CHEBI:15378"/>
        <dbReference type="ChEBI" id="CHEBI:57783"/>
        <dbReference type="ChEBI" id="CHEBI:58349"/>
        <dbReference type="ChEBI" id="CHEBI:78784"/>
        <dbReference type="ChEBI" id="CHEBI:78785"/>
        <dbReference type="EC" id="1.3.1.39"/>
    </reaction>
    <physiologicalReaction direction="right-to-left" evidence="37">
        <dbReference type="Rhea" id="RHEA:22566"/>
    </physiologicalReaction>
</comment>
<dbReference type="GO" id="GO:0004316">
    <property type="term" value="F:3-oxoacyl-[acyl-carrier-protein] reductase (NADPH) activity"/>
    <property type="evidence" value="ECO:0007669"/>
    <property type="project" value="UniProtKB-EC"/>
</dbReference>
<evidence type="ECO:0000256" key="17">
    <source>
        <dbReference type="ARBA" id="ARBA00023401"/>
    </source>
</evidence>
<evidence type="ECO:0000256" key="48">
    <source>
        <dbReference type="ARBA" id="ARBA00049521"/>
    </source>
</evidence>
<dbReference type="Gene3D" id="3.40.47.10">
    <property type="match status" value="1"/>
</dbReference>
<evidence type="ECO:0000256" key="8">
    <source>
        <dbReference type="ARBA" id="ARBA00022990"/>
    </source>
</evidence>
<dbReference type="Gene3D" id="3.10.129.110">
    <property type="entry name" value="Polyketide synthase dehydratase"/>
    <property type="match status" value="1"/>
</dbReference>
<dbReference type="InterPro" id="IPR014043">
    <property type="entry name" value="Acyl_transferase_dom"/>
</dbReference>
<comment type="catalytic activity">
    <reaction evidence="15">
        <text>(3R)-hydroxytetradecanoyl-[ACP] = (2E)-tetradecenoyl-[ACP] + H2O</text>
        <dbReference type="Rhea" id="RHEA:41892"/>
        <dbReference type="Rhea" id="RHEA-COMP:9646"/>
        <dbReference type="Rhea" id="RHEA-COMP:9647"/>
        <dbReference type="ChEBI" id="CHEBI:15377"/>
        <dbReference type="ChEBI" id="CHEBI:78474"/>
        <dbReference type="ChEBI" id="CHEBI:78475"/>
    </reaction>
    <physiologicalReaction direction="left-to-right" evidence="15">
        <dbReference type="Rhea" id="RHEA:41893"/>
    </physiologicalReaction>
</comment>
<dbReference type="PROSITE" id="PS52004">
    <property type="entry name" value="KS3_2"/>
    <property type="match status" value="1"/>
</dbReference>
<dbReference type="SUPFAM" id="SSF47336">
    <property type="entry name" value="ACP-like"/>
    <property type="match status" value="1"/>
</dbReference>
<dbReference type="Gene3D" id="3.40.50.720">
    <property type="entry name" value="NAD(P)-binding Rossmann-like Domain"/>
    <property type="match status" value="1"/>
</dbReference>
<dbReference type="GO" id="GO:0004313">
    <property type="term" value="F:[acyl-carrier-protein] S-acetyltransferase activity"/>
    <property type="evidence" value="ECO:0007669"/>
    <property type="project" value="UniProtKB-EC"/>
</dbReference>
<dbReference type="PROSITE" id="PS00606">
    <property type="entry name" value="KS3_1"/>
    <property type="match status" value="1"/>
</dbReference>
<comment type="catalytic activity">
    <reaction evidence="26">
        <text>dodecanoyl-[ACP] + malonyl-[ACP] + H(+) = 3-oxotetradecanoyl-[ACP] + holo-[ACP] + CO2</text>
        <dbReference type="Rhea" id="RHEA:41884"/>
        <dbReference type="Rhea" id="RHEA-COMP:9623"/>
        <dbReference type="Rhea" id="RHEA-COMP:9644"/>
        <dbReference type="Rhea" id="RHEA-COMP:9645"/>
        <dbReference type="Rhea" id="RHEA-COMP:9685"/>
        <dbReference type="ChEBI" id="CHEBI:15378"/>
        <dbReference type="ChEBI" id="CHEBI:16526"/>
        <dbReference type="ChEBI" id="CHEBI:64479"/>
        <dbReference type="ChEBI" id="CHEBI:65264"/>
        <dbReference type="ChEBI" id="CHEBI:78449"/>
        <dbReference type="ChEBI" id="CHEBI:78473"/>
    </reaction>
    <physiologicalReaction direction="left-to-right" evidence="26">
        <dbReference type="Rhea" id="RHEA:41885"/>
    </physiologicalReaction>
</comment>
<evidence type="ECO:0000256" key="46">
    <source>
        <dbReference type="ARBA" id="ARBA00049422"/>
    </source>
</evidence>
<evidence type="ECO:0000256" key="12">
    <source>
        <dbReference type="ARBA" id="ARBA00023373"/>
    </source>
</evidence>
<feature type="active site" description="Proton donor; for dehydratase activity" evidence="50">
    <location>
        <position position="1048"/>
    </location>
</feature>
<comment type="catalytic activity">
    <reaction evidence="18">
        <text>(3R)-hydroxybutanoyl-[ACP] = (2E)-butenoyl-[ACP] + H2O</text>
        <dbReference type="Rhea" id="RHEA:41808"/>
        <dbReference type="Rhea" id="RHEA-COMP:9626"/>
        <dbReference type="Rhea" id="RHEA-COMP:9627"/>
        <dbReference type="ChEBI" id="CHEBI:15377"/>
        <dbReference type="ChEBI" id="CHEBI:78451"/>
        <dbReference type="ChEBI" id="CHEBI:78453"/>
    </reaction>
    <physiologicalReaction direction="left-to-right" evidence="18">
        <dbReference type="Rhea" id="RHEA:41809"/>
    </physiologicalReaction>
</comment>
<name>A0AA40G3M5_9HYME</name>
<comment type="catalytic activity">
    <reaction evidence="28">
        <text>(2E)-hexenoyl-[ACP] + NADPH + H(+) = hexanoyl-[ACP] + NADP(+)</text>
        <dbReference type="Rhea" id="RHEA:41832"/>
        <dbReference type="Rhea" id="RHEA-COMP:9631"/>
        <dbReference type="Rhea" id="RHEA-COMP:9632"/>
        <dbReference type="ChEBI" id="CHEBI:15378"/>
        <dbReference type="ChEBI" id="CHEBI:57783"/>
        <dbReference type="ChEBI" id="CHEBI:58349"/>
        <dbReference type="ChEBI" id="CHEBI:78458"/>
        <dbReference type="ChEBI" id="CHEBI:78459"/>
    </reaction>
    <physiologicalReaction direction="left-to-right" evidence="28">
        <dbReference type="Rhea" id="RHEA:41833"/>
    </physiologicalReaction>
</comment>
<evidence type="ECO:0000256" key="29">
    <source>
        <dbReference type="ARBA" id="ARBA00047953"/>
    </source>
</evidence>
<evidence type="ECO:0000256" key="19">
    <source>
        <dbReference type="ARBA" id="ARBA00023442"/>
    </source>
</evidence>
<evidence type="ECO:0000259" key="51">
    <source>
        <dbReference type="PROSITE" id="PS50075"/>
    </source>
</evidence>
<dbReference type="Pfam" id="PF16197">
    <property type="entry name" value="KAsynt_C_assoc"/>
    <property type="match status" value="1"/>
</dbReference>
<dbReference type="SMART" id="SM00822">
    <property type="entry name" value="PKS_KR"/>
    <property type="match status" value="1"/>
</dbReference>
<dbReference type="Pfam" id="PF00109">
    <property type="entry name" value="ketoacyl-synt"/>
    <property type="match status" value="1"/>
</dbReference>
<dbReference type="GO" id="GO:0019171">
    <property type="term" value="F:(3R)-hydroxyacyl-[acyl-carrier-protein] dehydratase activity"/>
    <property type="evidence" value="ECO:0007669"/>
    <property type="project" value="UniProtKB-EC"/>
</dbReference>
<dbReference type="InterPro" id="IPR016036">
    <property type="entry name" value="Malonyl_transacylase_ACP-bd"/>
</dbReference>
<dbReference type="Pfam" id="PF00698">
    <property type="entry name" value="Acyl_transf_1"/>
    <property type="match status" value="1"/>
</dbReference>
<dbReference type="GO" id="GO:0004312">
    <property type="term" value="F:fatty acid synthase activity"/>
    <property type="evidence" value="ECO:0007669"/>
    <property type="project" value="TreeGrafter"/>
</dbReference>
<keyword evidence="6" id="KW-0521">NADP</keyword>
<evidence type="ECO:0000256" key="41">
    <source>
        <dbReference type="ARBA" id="ARBA00049019"/>
    </source>
</evidence>
<sequence length="2409" mass="269236">MSCNVKIDPMKISYAAVEPGEEVVITGISGRFPESRNIMKLKDNLMNKKDLITENYSRWKLDQSEIPKAGGKLSDLSKFDAIFFGVHYKQAHTMDPMCRMLLEHAYEAIVDAGLNPRELKGTNTGVIIGSCISEAEKTWFYEKLQTNGFGITGCSRAMLANRISYFFGLHGPSYAIDTACSSSSVGLDQACRMIQTGICDKMIVGGSNICLHPYVSLQFARLGLLSPDCRCKSFDAKANGYVRSEAICVIFLQKAKDAKRIYAQIVHTKSNCDGYKEQGITFPASEVQKMLLTEFYKECKISPNELAFLEAHSTGTSVGDPEELNAIDKAICQKRSIPLKIGSIKSNMGHAEPASGLCSIAKVVIAMESGLIPPNINFESPMKGLKCFEEGRVEVVTEPTPWKGGYVGINSFGFGGANAHVLLKSYTKEKVNNGAPSDDLPRLVVVSGRTLEAVETLLNHIQSIPVDVEYIRLFHDIQSKNVTGHLYRGYTVIGSKTSEKPPKDIKEYSGMKRPIWFVFSGMGSQWPGMGESLMKFPIFAKAIQKCDAVLKPHGVDIVDIITNKDKKTFDNILNSFVGIAAIQIGLVDLLTSMGIEPDNIIGHSVGELGCAYADGCFTAEQMILAAYSRGLASIETPMIQGSMAAIGLGYEEIKNLCPPDIEVACHNSSDSSTISGPTESVKQFVAKLQANKIFAKEVACSNIAYHSRYIAEAGPRLLSYLKKVIPQPKARSSKWVSTSVPRSQWYTETAKYSSAEYHTNNLLNSVLFAETATLIPSDAITIEIAPHGLLQAILKRSLDQNVTNIALTQRGHKDNATCFLQALGKLYNVGLQPQLANIYPHVEFPVSRGTPMISPYIRWEHSEDWYVPMYRQYQKINTAERTIEVTLKDENYEYMMHHVIDGRTLVPATGYLIMVWETIGFLQGKLYDELSVVFENVKFERATTVPASGSVVLTVMVHRGSGKFEISEGSSTVVTGTIREQTNVDQMIPAEFLTEIEDEEILTSKDIYKELKLRGYQYTGLFRALRSASLKGTKGRIAWMKNWAAFMDNMLQMKILTLDTRALYVPTAIQKLTIDVKTHNKAIRYLTEDDSEIPVSLYNDYDAVISGGIEIRGIRANAIQSRKLMSVPILEEYKFVAHRDKAQTSLEEMITLSTQLALECHIITSPKILEVIDQENKVSIEETLTPMFMKVLSNLPMIRANLVLAAESERGEKLSLSETVTMIEPQKLPEDGSIFMAAAHDILSNKRVDILEQLLVATVDHGFILLRESVVNRDTLSYLHTYDLNVVLEKSFKEQTLLLLKKAEKPPQKTEVVYVNNNEFSWLENVKKILNNEKDKNSGETVRLILVAEGDMENGVLGLVKCLRREPNGEIVKTVIIQDENAPKFSLENPFYSKQLDIDIGYNVLRPRNIWGTYRHVPYPELKPVLTPHAYANLKVKGDLSSIRWMEGCIQPNEKDHNIVKVVYSSLNFRDVMLATGKLMADVIQKKRELSDCLIGFEFSGVDSNGKRVMGFLQNKGISNMIIPNKHYLWPVPDEWSLEEAATIPSAYFTVFYAFYYFGKLKKGEKILIHSGSGAVGQAAINVALSEGCEVFTTVGTPEKRKYIRETFPSIDDDHIGNSRDTNFEQMVMKQTRGKGVDIVLNSLAEDKLQASIRCLGYRGRFLEIGKFDMSVNNQIGMEVFLKEISFHGIILDGIINEISTQITKEAYHFFIAQMNRKYMKPLDRKCFERNQLEEAFRYMAAGKHIGKILIKVTDENTPLNTPILAYPRFNAISNKSYIIIGGLGGLGLELADWLVLRGAKNLVMVSRNGIQTGYQKLRTEIWKSYGTKILIISGVDASKTDDCEFILKSAEKQAAVDGIFNLAAVLKDCLMVNQTVESFEESMKPKAMITKKLDELSRKICPKLRHFVVFSSLSCGRGTPGQTNYGMGNAVLERICERRVEEGFPGMAIQWGAVGDVGLAAEMLENKQQLVIGGTLPQKISSCLEEMDKFLCQSRPIVASMVVAEKRFNTNEVNNVLEAVINIMSIKDIKTVSHNCSLAELGMDSMMAVEIKQTLERDFEVFLTPQDIRVLNIAKLVEMSAKDTKKKTKEVKKRITETEKLTGIKLLMKTLNASILNNQYCIELPVKCSEKKNEVFLIPGIEGSAEIFTALASKLKLPATCLQLGIHDDNQSVEEMAESLLPHVLARSKNHRNFTIVGYSYGSLIAIELARRLESHILVGQLILIDGSPDYMKAIVSEHFVSFSENERQNKFLLEILNLNNPSCVKECTLKLDKCTNWNEKLDVIVKYTIDQIHEIYKINLEDQKSIISFIYNRICVLDKYDPSSLPPLRTPITLLVPTIPAVVFPDSAYGLQKLTHGNVTVHKIEGNHISILDDWRIAASINNEPLEDPETFKDDLNVVSDEIKLVK</sequence>
<dbReference type="InterPro" id="IPR057326">
    <property type="entry name" value="KR_dom"/>
</dbReference>
<comment type="catalytic activity">
    <reaction evidence="47">
        <text>butanoyl-[ACP] + malonyl-[ACP] + H(+) = 3-oxohexanoyl-[ACP] + holo-[ACP] + CO2</text>
        <dbReference type="Rhea" id="RHEA:41820"/>
        <dbReference type="Rhea" id="RHEA-COMP:9623"/>
        <dbReference type="Rhea" id="RHEA-COMP:9628"/>
        <dbReference type="Rhea" id="RHEA-COMP:9629"/>
        <dbReference type="Rhea" id="RHEA-COMP:9685"/>
        <dbReference type="ChEBI" id="CHEBI:15378"/>
        <dbReference type="ChEBI" id="CHEBI:16526"/>
        <dbReference type="ChEBI" id="CHEBI:64479"/>
        <dbReference type="ChEBI" id="CHEBI:78449"/>
        <dbReference type="ChEBI" id="CHEBI:78454"/>
        <dbReference type="ChEBI" id="CHEBI:78456"/>
    </reaction>
    <physiologicalReaction direction="left-to-right" evidence="47">
        <dbReference type="Rhea" id="RHEA:41821"/>
    </physiologicalReaction>
</comment>
<evidence type="ECO:0000256" key="6">
    <source>
        <dbReference type="ARBA" id="ARBA00022857"/>
    </source>
</evidence>
<comment type="catalytic activity">
    <reaction evidence="40">
        <text>3-oxotetradecanoyl-[ACP] + NADPH + H(+) = (3R)-hydroxytetradecanoyl-[ACP] + NADP(+)</text>
        <dbReference type="Rhea" id="RHEA:41888"/>
        <dbReference type="Rhea" id="RHEA-COMP:9645"/>
        <dbReference type="Rhea" id="RHEA-COMP:9646"/>
        <dbReference type="ChEBI" id="CHEBI:15378"/>
        <dbReference type="ChEBI" id="CHEBI:57783"/>
        <dbReference type="ChEBI" id="CHEBI:58349"/>
        <dbReference type="ChEBI" id="CHEBI:78473"/>
        <dbReference type="ChEBI" id="CHEBI:78474"/>
    </reaction>
    <physiologicalReaction direction="left-to-right" evidence="40">
        <dbReference type="Rhea" id="RHEA:41889"/>
    </physiologicalReaction>
</comment>
<dbReference type="Pfam" id="PF00975">
    <property type="entry name" value="Thioesterase"/>
    <property type="match status" value="1"/>
</dbReference>
<dbReference type="InterPro" id="IPR029058">
    <property type="entry name" value="AB_hydrolase_fold"/>
</dbReference>
<dbReference type="Gene3D" id="3.30.70.3290">
    <property type="match status" value="1"/>
</dbReference>
<evidence type="ECO:0000256" key="30">
    <source>
        <dbReference type="ARBA" id="ARBA00047961"/>
    </source>
</evidence>
<dbReference type="InterPro" id="IPR049900">
    <property type="entry name" value="PKS_mFAS_DH"/>
</dbReference>
<comment type="catalytic activity">
    <reaction evidence="25">
        <text>(2E)-butenoyl-[ACP] + NADPH + H(+) = butanoyl-[ACP] + NADP(+)</text>
        <dbReference type="Rhea" id="RHEA:41812"/>
        <dbReference type="Rhea" id="RHEA-COMP:9627"/>
        <dbReference type="Rhea" id="RHEA-COMP:9628"/>
        <dbReference type="ChEBI" id="CHEBI:15378"/>
        <dbReference type="ChEBI" id="CHEBI:57783"/>
        <dbReference type="ChEBI" id="CHEBI:58349"/>
        <dbReference type="ChEBI" id="CHEBI:78453"/>
        <dbReference type="ChEBI" id="CHEBI:78454"/>
    </reaction>
    <physiologicalReaction direction="left-to-right" evidence="25">
        <dbReference type="Rhea" id="RHEA:41813"/>
    </physiologicalReaction>
</comment>
<comment type="catalytic activity">
    <reaction evidence="24">
        <text>tetradecanoyl-[ACP] + malonyl-[ACP] + H(+) = 3-oxohexadecanoyl-[ACP] + holo-[ACP] + CO2</text>
        <dbReference type="Rhea" id="RHEA:41900"/>
        <dbReference type="Rhea" id="RHEA-COMP:9623"/>
        <dbReference type="Rhea" id="RHEA-COMP:9648"/>
        <dbReference type="Rhea" id="RHEA-COMP:9649"/>
        <dbReference type="Rhea" id="RHEA-COMP:9685"/>
        <dbReference type="ChEBI" id="CHEBI:15378"/>
        <dbReference type="ChEBI" id="CHEBI:16526"/>
        <dbReference type="ChEBI" id="CHEBI:64479"/>
        <dbReference type="ChEBI" id="CHEBI:78449"/>
        <dbReference type="ChEBI" id="CHEBI:78477"/>
        <dbReference type="ChEBI" id="CHEBI:78478"/>
    </reaction>
    <physiologicalReaction direction="left-to-right" evidence="24">
        <dbReference type="Rhea" id="RHEA:41901"/>
    </physiologicalReaction>
</comment>
<evidence type="ECO:0000256" key="11">
    <source>
        <dbReference type="ARBA" id="ARBA00023351"/>
    </source>
</evidence>
<dbReference type="SUPFAM" id="SSF55048">
    <property type="entry name" value="Probable ACP-binding domain of malonyl-CoA ACP transacylase"/>
    <property type="match status" value="1"/>
</dbReference>
<proteinExistence type="predicted"/>
<dbReference type="InterPro" id="IPR050091">
    <property type="entry name" value="PKS_NRPS_Biosynth_Enz"/>
</dbReference>
<dbReference type="GO" id="GO:0006633">
    <property type="term" value="P:fatty acid biosynthetic process"/>
    <property type="evidence" value="ECO:0007669"/>
    <property type="project" value="InterPro"/>
</dbReference>
<dbReference type="Gene3D" id="3.90.180.10">
    <property type="entry name" value="Medium-chain alcohol dehydrogenases, catalytic domain"/>
    <property type="match status" value="1"/>
</dbReference>
<comment type="catalytic activity">
    <reaction evidence="21">
        <text>hexanoyl-[ACP] + malonyl-[ACP] + H(+) = 3-oxooctanoyl-[ACP] + holo-[ACP] + CO2</text>
        <dbReference type="Rhea" id="RHEA:41836"/>
        <dbReference type="Rhea" id="RHEA-COMP:9623"/>
        <dbReference type="Rhea" id="RHEA-COMP:9632"/>
        <dbReference type="Rhea" id="RHEA-COMP:9633"/>
        <dbReference type="Rhea" id="RHEA-COMP:9685"/>
        <dbReference type="ChEBI" id="CHEBI:15378"/>
        <dbReference type="ChEBI" id="CHEBI:16526"/>
        <dbReference type="ChEBI" id="CHEBI:64479"/>
        <dbReference type="ChEBI" id="CHEBI:78449"/>
        <dbReference type="ChEBI" id="CHEBI:78459"/>
        <dbReference type="ChEBI" id="CHEBI:78460"/>
    </reaction>
    <physiologicalReaction direction="left-to-right" evidence="21">
        <dbReference type="Rhea" id="RHEA:41837"/>
    </physiologicalReaction>
</comment>
<feature type="active site" description="Proton acceptor; for dehydratase activity" evidence="50">
    <location>
        <position position="898"/>
    </location>
</feature>
<dbReference type="InterPro" id="IPR013968">
    <property type="entry name" value="PKS_KR"/>
</dbReference>
<accession>A0AA40G3M5</accession>
<comment type="catalytic activity">
    <reaction evidence="32">
        <text>(2E)-dodecenoyl-[ACP] + NADPH + H(+) = dodecanoyl-[ACP] + NADP(+)</text>
        <dbReference type="Rhea" id="RHEA:41880"/>
        <dbReference type="Rhea" id="RHEA-COMP:9643"/>
        <dbReference type="Rhea" id="RHEA-COMP:9644"/>
        <dbReference type="ChEBI" id="CHEBI:15378"/>
        <dbReference type="ChEBI" id="CHEBI:57783"/>
        <dbReference type="ChEBI" id="CHEBI:58349"/>
        <dbReference type="ChEBI" id="CHEBI:65264"/>
        <dbReference type="ChEBI" id="CHEBI:78472"/>
    </reaction>
    <physiologicalReaction direction="left-to-right" evidence="32">
        <dbReference type="Rhea" id="RHEA:41881"/>
    </physiologicalReaction>
</comment>
<comment type="function">
    <text evidence="19">Fatty acid synthetase is a multifunctional enzyme that catalyzes the de novo biosynthesis of long-chain saturated fatty acids starting from acetyl-CoA and malonyl-CoA in the presence of NADPH. This multifunctional protein contains 7 catalytic activities and a site for the binding of the prosthetic group 4'-phosphopantetheine of the acyl carrier protein ([ACP]) domain.</text>
</comment>
<evidence type="ECO:0000256" key="38">
    <source>
        <dbReference type="ARBA" id="ARBA00048691"/>
    </source>
</evidence>
<dbReference type="InterPro" id="IPR018201">
    <property type="entry name" value="Ketoacyl_synth_AS"/>
</dbReference>
<evidence type="ECO:0000256" key="24">
    <source>
        <dbReference type="ARBA" id="ARBA00047451"/>
    </source>
</evidence>
<gene>
    <name evidence="54" type="ORF">K0M31_018645</name>
</gene>
<evidence type="ECO:0000256" key="16">
    <source>
        <dbReference type="ARBA" id="ARBA00023399"/>
    </source>
</evidence>
<dbReference type="SUPFAM" id="SSF50129">
    <property type="entry name" value="GroES-like"/>
    <property type="match status" value="1"/>
</dbReference>
<evidence type="ECO:0000256" key="4">
    <source>
        <dbReference type="ARBA" id="ARBA00022679"/>
    </source>
</evidence>
<dbReference type="SMART" id="SM00823">
    <property type="entry name" value="PKS_PP"/>
    <property type="match status" value="1"/>
</dbReference>
<dbReference type="SUPFAM" id="SSF53474">
    <property type="entry name" value="alpha/beta-Hydrolases"/>
    <property type="match status" value="1"/>
</dbReference>
<comment type="catalytic activity">
    <reaction evidence="17">
        <text>(3R)-hydroxyhexadecanoyl-[ACP] = (2E)-hexadecenoyl-[ACP] + H2O</text>
        <dbReference type="Rhea" id="RHEA:41908"/>
        <dbReference type="Rhea" id="RHEA-COMP:9650"/>
        <dbReference type="Rhea" id="RHEA-COMP:9651"/>
        <dbReference type="ChEBI" id="CHEBI:15377"/>
        <dbReference type="ChEBI" id="CHEBI:78480"/>
        <dbReference type="ChEBI" id="CHEBI:78481"/>
    </reaction>
    <physiologicalReaction direction="left-to-right" evidence="17">
        <dbReference type="Rhea" id="RHEA:41909"/>
    </physiologicalReaction>
</comment>
<dbReference type="GO" id="GO:0016297">
    <property type="term" value="F:fatty acyl-[ACP] hydrolase activity"/>
    <property type="evidence" value="ECO:0007669"/>
    <property type="project" value="UniProtKB-EC"/>
</dbReference>
<evidence type="ECO:0000256" key="32">
    <source>
        <dbReference type="ARBA" id="ARBA00048281"/>
    </source>
</evidence>
<dbReference type="Gene3D" id="1.10.1200.10">
    <property type="entry name" value="ACP-like"/>
    <property type="match status" value="1"/>
</dbReference>
<dbReference type="GO" id="GO:0031177">
    <property type="term" value="F:phosphopantetheine binding"/>
    <property type="evidence" value="ECO:0007669"/>
    <property type="project" value="InterPro"/>
</dbReference>
<evidence type="ECO:0000256" key="33">
    <source>
        <dbReference type="ARBA" id="ARBA00048289"/>
    </source>
</evidence>
<keyword evidence="3" id="KW-0597">Phosphoprotein</keyword>
<comment type="catalytic activity">
    <reaction evidence="29">
        <text>3-oxobutanoyl-[ACP] + NADPH + H(+) = (3R)-hydroxybutanoyl-[ACP] + NADP(+)</text>
        <dbReference type="Rhea" id="RHEA:41804"/>
        <dbReference type="Rhea" id="RHEA-COMP:9625"/>
        <dbReference type="Rhea" id="RHEA-COMP:9626"/>
        <dbReference type="ChEBI" id="CHEBI:15378"/>
        <dbReference type="ChEBI" id="CHEBI:57783"/>
        <dbReference type="ChEBI" id="CHEBI:58349"/>
        <dbReference type="ChEBI" id="CHEBI:78450"/>
        <dbReference type="ChEBI" id="CHEBI:78451"/>
    </reaction>
    <physiologicalReaction direction="left-to-right" evidence="29">
        <dbReference type="Rhea" id="RHEA:41805"/>
    </physiologicalReaction>
</comment>
<organism evidence="54 55">
    <name type="scientific">Melipona bicolor</name>
    <dbReference type="NCBI Taxonomy" id="60889"/>
    <lineage>
        <taxon>Eukaryota</taxon>
        <taxon>Metazoa</taxon>
        <taxon>Ecdysozoa</taxon>
        <taxon>Arthropoda</taxon>
        <taxon>Hexapoda</taxon>
        <taxon>Insecta</taxon>
        <taxon>Pterygota</taxon>
        <taxon>Neoptera</taxon>
        <taxon>Endopterygota</taxon>
        <taxon>Hymenoptera</taxon>
        <taxon>Apocrita</taxon>
        <taxon>Aculeata</taxon>
        <taxon>Apoidea</taxon>
        <taxon>Anthophila</taxon>
        <taxon>Apidae</taxon>
        <taxon>Melipona</taxon>
    </lineage>
</organism>
<evidence type="ECO:0000256" key="2">
    <source>
        <dbReference type="ARBA" id="ARBA00022450"/>
    </source>
</evidence>
<comment type="catalytic activity">
    <reaction evidence="49">
        <text>octanoyl-[ACP] + malonyl-[ACP] + H(+) = 3-oxodecanoyl-[ACP] + holo-[ACP] + CO2</text>
        <dbReference type="Rhea" id="RHEA:41852"/>
        <dbReference type="Rhea" id="RHEA-COMP:9623"/>
        <dbReference type="Rhea" id="RHEA-COMP:9636"/>
        <dbReference type="Rhea" id="RHEA-COMP:9637"/>
        <dbReference type="Rhea" id="RHEA-COMP:9685"/>
        <dbReference type="ChEBI" id="CHEBI:15378"/>
        <dbReference type="ChEBI" id="CHEBI:16526"/>
        <dbReference type="ChEBI" id="CHEBI:64479"/>
        <dbReference type="ChEBI" id="CHEBI:78449"/>
        <dbReference type="ChEBI" id="CHEBI:78463"/>
        <dbReference type="ChEBI" id="CHEBI:78464"/>
    </reaction>
    <physiologicalReaction direction="left-to-right" evidence="49">
        <dbReference type="Rhea" id="RHEA:41853"/>
    </physiologicalReaction>
</comment>
<dbReference type="Gene3D" id="3.40.366.10">
    <property type="entry name" value="Malonyl-Coenzyme A Acyl Carrier Protein, domain 2"/>
    <property type="match status" value="1"/>
</dbReference>
<reference evidence="54" key="1">
    <citation type="submission" date="2021-10" db="EMBL/GenBank/DDBJ databases">
        <title>Melipona bicolor Genome sequencing and assembly.</title>
        <authorList>
            <person name="Araujo N.S."/>
            <person name="Arias M.C."/>
        </authorList>
    </citation>
    <scope>NUCLEOTIDE SEQUENCE</scope>
    <source>
        <strain evidence="54">USP_2M_L1-L4_2017</strain>
        <tissue evidence="54">Whole body</tissue>
    </source>
</reference>
<evidence type="ECO:0000256" key="18">
    <source>
        <dbReference type="ARBA" id="ARBA00023402"/>
    </source>
</evidence>
<comment type="catalytic activity">
    <reaction evidence="36">
        <text>3-oxohexanoyl-[ACP] + NADPH + H(+) = (3R)-hydroxyhexanoyl-[ACP] + NADP(+)</text>
        <dbReference type="Rhea" id="RHEA:41824"/>
        <dbReference type="Rhea" id="RHEA-COMP:9629"/>
        <dbReference type="Rhea" id="RHEA-COMP:9630"/>
        <dbReference type="ChEBI" id="CHEBI:15378"/>
        <dbReference type="ChEBI" id="CHEBI:57783"/>
        <dbReference type="ChEBI" id="CHEBI:58349"/>
        <dbReference type="ChEBI" id="CHEBI:78456"/>
        <dbReference type="ChEBI" id="CHEBI:78457"/>
    </reaction>
    <physiologicalReaction direction="left-to-right" evidence="36">
        <dbReference type="Rhea" id="RHEA:41825"/>
    </physiologicalReaction>
</comment>
<dbReference type="InterPro" id="IPR016035">
    <property type="entry name" value="Acyl_Trfase/lysoPLipase"/>
</dbReference>
<dbReference type="PANTHER" id="PTHR43775">
    <property type="entry name" value="FATTY ACID SYNTHASE"/>
    <property type="match status" value="1"/>
</dbReference>
<comment type="catalytic activity">
    <reaction evidence="33">
        <text>tetradecanoyl-[ACP] + H2O = tetradecanoate + holo-[ACP] + H(+)</text>
        <dbReference type="Rhea" id="RHEA:30123"/>
        <dbReference type="Rhea" id="RHEA-COMP:9648"/>
        <dbReference type="Rhea" id="RHEA-COMP:9685"/>
        <dbReference type="ChEBI" id="CHEBI:15377"/>
        <dbReference type="ChEBI" id="CHEBI:15378"/>
        <dbReference type="ChEBI" id="CHEBI:30807"/>
        <dbReference type="ChEBI" id="CHEBI:64479"/>
        <dbReference type="ChEBI" id="CHEBI:78477"/>
        <dbReference type="EC" id="3.1.2.14"/>
    </reaction>
    <physiologicalReaction direction="left-to-right" evidence="33">
        <dbReference type="Rhea" id="RHEA:30124"/>
    </physiologicalReaction>
</comment>
<dbReference type="InterPro" id="IPR020806">
    <property type="entry name" value="PKS_PP-bd"/>
</dbReference>
<evidence type="ECO:0000256" key="13">
    <source>
        <dbReference type="ARBA" id="ARBA00023388"/>
    </source>
</evidence>
<dbReference type="InterPro" id="IPR032821">
    <property type="entry name" value="PKS_assoc"/>
</dbReference>
<evidence type="ECO:0000256" key="44">
    <source>
        <dbReference type="ARBA" id="ARBA00049263"/>
    </source>
</evidence>
<comment type="catalytic activity">
    <reaction evidence="13">
        <text>(3R)-hydroxydecanoyl-[ACP] = (2E)-decenoyl-[ACP] + H2O</text>
        <dbReference type="Rhea" id="RHEA:41860"/>
        <dbReference type="Rhea" id="RHEA-COMP:9638"/>
        <dbReference type="Rhea" id="RHEA-COMP:9639"/>
        <dbReference type="ChEBI" id="CHEBI:15377"/>
        <dbReference type="ChEBI" id="CHEBI:78466"/>
        <dbReference type="ChEBI" id="CHEBI:78467"/>
    </reaction>
    <physiologicalReaction direction="left-to-right" evidence="13">
        <dbReference type="Rhea" id="RHEA:41861"/>
    </physiologicalReaction>
</comment>
<dbReference type="InterPro" id="IPR011032">
    <property type="entry name" value="GroES-like_sf"/>
</dbReference>
<comment type="catalytic activity">
    <reaction evidence="43">
        <text>(2E)-tetradecenoyl-[ACP] + NADPH + H(+) = tetradecanoyl-[ACP] + NADP(+)</text>
        <dbReference type="Rhea" id="RHEA:41896"/>
        <dbReference type="Rhea" id="RHEA-COMP:9647"/>
        <dbReference type="Rhea" id="RHEA-COMP:9648"/>
        <dbReference type="ChEBI" id="CHEBI:15378"/>
        <dbReference type="ChEBI" id="CHEBI:57783"/>
        <dbReference type="ChEBI" id="CHEBI:58349"/>
        <dbReference type="ChEBI" id="CHEBI:78475"/>
        <dbReference type="ChEBI" id="CHEBI:78477"/>
    </reaction>
    <physiologicalReaction direction="left-to-right" evidence="43">
        <dbReference type="Rhea" id="RHEA:41897"/>
    </physiologicalReaction>
</comment>
<comment type="catalytic activity">
    <reaction evidence="38">
        <text>holo-[ACP] + acetyl-CoA = acetyl-[ACP] + CoA</text>
        <dbReference type="Rhea" id="RHEA:41788"/>
        <dbReference type="Rhea" id="RHEA-COMP:9621"/>
        <dbReference type="Rhea" id="RHEA-COMP:9685"/>
        <dbReference type="ChEBI" id="CHEBI:57287"/>
        <dbReference type="ChEBI" id="CHEBI:57288"/>
        <dbReference type="ChEBI" id="CHEBI:64479"/>
        <dbReference type="ChEBI" id="CHEBI:78446"/>
        <dbReference type="EC" id="2.3.1.38"/>
    </reaction>
    <physiologicalReaction direction="left-to-right" evidence="38">
        <dbReference type="Rhea" id="RHEA:41789"/>
    </physiologicalReaction>
</comment>
<evidence type="ECO:0000313" key="55">
    <source>
        <dbReference type="Proteomes" id="UP001177670"/>
    </source>
</evidence>
<comment type="catalytic activity">
    <reaction evidence="20">
        <text>3-oxooctadecanoyl-[ACP] + NADPH + H(+) = (3R)-hydroxyoctadecanoyl-[ACP] + NADP(+)</text>
        <dbReference type="Rhea" id="RHEA:41920"/>
        <dbReference type="Rhea" id="RHEA-COMP:9653"/>
        <dbReference type="Rhea" id="RHEA-COMP:9654"/>
        <dbReference type="ChEBI" id="CHEBI:15378"/>
        <dbReference type="ChEBI" id="CHEBI:57783"/>
        <dbReference type="ChEBI" id="CHEBI:58349"/>
        <dbReference type="ChEBI" id="CHEBI:78487"/>
        <dbReference type="ChEBI" id="CHEBI:78488"/>
    </reaction>
    <physiologicalReaction direction="left-to-right" evidence="20">
        <dbReference type="Rhea" id="RHEA:41921"/>
    </physiologicalReaction>
</comment>
<evidence type="ECO:0000256" key="39">
    <source>
        <dbReference type="ARBA" id="ARBA00048704"/>
    </source>
</evidence>
<evidence type="ECO:0000256" key="15">
    <source>
        <dbReference type="ARBA" id="ARBA00023398"/>
    </source>
</evidence>
<dbReference type="PROSITE" id="PS50075">
    <property type="entry name" value="CARRIER"/>
    <property type="match status" value="1"/>
</dbReference>
<dbReference type="InterPro" id="IPR009081">
    <property type="entry name" value="PP-bd_ACP"/>
</dbReference>
<comment type="catalytic activity">
    <reaction evidence="12">
        <text>(3R)-hydroxyhexanoyl-[ACP] = (2E)-hexenoyl-[ACP] + H2O</text>
        <dbReference type="Rhea" id="RHEA:41828"/>
        <dbReference type="Rhea" id="RHEA-COMP:9630"/>
        <dbReference type="Rhea" id="RHEA-COMP:9631"/>
        <dbReference type="ChEBI" id="CHEBI:15377"/>
        <dbReference type="ChEBI" id="CHEBI:78457"/>
        <dbReference type="ChEBI" id="CHEBI:78458"/>
    </reaction>
    <physiologicalReaction direction="left-to-right" evidence="12">
        <dbReference type="Rhea" id="RHEA:41829"/>
    </physiologicalReaction>
</comment>
<comment type="catalytic activity">
    <reaction evidence="10">
        <text>(3R)-hydroxyoctanoyl-[ACP] = (2E)-octenoyl-[ACP] + H2O</text>
        <dbReference type="Rhea" id="RHEA:41844"/>
        <dbReference type="Rhea" id="RHEA-COMP:9634"/>
        <dbReference type="Rhea" id="RHEA-COMP:9635"/>
        <dbReference type="ChEBI" id="CHEBI:15377"/>
        <dbReference type="ChEBI" id="CHEBI:78461"/>
        <dbReference type="ChEBI" id="CHEBI:78462"/>
    </reaction>
    <physiologicalReaction direction="left-to-right" evidence="10">
        <dbReference type="Rhea" id="RHEA:41845"/>
    </physiologicalReaction>
</comment>
<dbReference type="Pfam" id="PF08659">
    <property type="entry name" value="KR"/>
    <property type="match status" value="1"/>
</dbReference>
<evidence type="ECO:0000256" key="26">
    <source>
        <dbReference type="ARBA" id="ARBA00047578"/>
    </source>
</evidence>
<comment type="catalytic activity">
    <reaction evidence="39">
        <text>hexadecanoyl-[ACP] + H2O = hexadecanoate + holo-[ACP] + H(+)</text>
        <dbReference type="Rhea" id="RHEA:41932"/>
        <dbReference type="Rhea" id="RHEA-COMP:9652"/>
        <dbReference type="Rhea" id="RHEA-COMP:9685"/>
        <dbReference type="ChEBI" id="CHEBI:7896"/>
        <dbReference type="ChEBI" id="CHEBI:15377"/>
        <dbReference type="ChEBI" id="CHEBI:15378"/>
        <dbReference type="ChEBI" id="CHEBI:64479"/>
        <dbReference type="ChEBI" id="CHEBI:78483"/>
        <dbReference type="EC" id="3.1.2.14"/>
    </reaction>
    <physiologicalReaction direction="left-to-right" evidence="39">
        <dbReference type="Rhea" id="RHEA:41933"/>
    </physiologicalReaction>
</comment>
<comment type="catalytic activity">
    <reaction evidence="41">
        <text>(2E)-octadecenoyl-[ACP] + NADPH + H(+) = octadecanoyl-[ACP] + NADP(+)</text>
        <dbReference type="Rhea" id="RHEA:41928"/>
        <dbReference type="Rhea" id="RHEA-COMP:9655"/>
        <dbReference type="Rhea" id="RHEA-COMP:9656"/>
        <dbReference type="ChEBI" id="CHEBI:15378"/>
        <dbReference type="ChEBI" id="CHEBI:57783"/>
        <dbReference type="ChEBI" id="CHEBI:58349"/>
        <dbReference type="ChEBI" id="CHEBI:78489"/>
        <dbReference type="ChEBI" id="CHEBI:78495"/>
    </reaction>
    <physiologicalReaction direction="left-to-right" evidence="41">
        <dbReference type="Rhea" id="RHEA:41929"/>
    </physiologicalReaction>
</comment>
<protein>
    <submittedName>
        <fullName evidence="54">Uncharacterized protein</fullName>
    </submittedName>
</protein>
<dbReference type="SUPFAM" id="SSF51735">
    <property type="entry name" value="NAD(P)-binding Rossmann-fold domains"/>
    <property type="match status" value="2"/>
</dbReference>
<keyword evidence="9" id="KW-0511">Multifunctional enzyme</keyword>
<comment type="catalytic activity">
    <reaction evidence="27">
        <text>(2E)-hexadecenoyl-[ACP] + NADPH + H(+) = hexadecanoyl-[ACP] + NADP(+)</text>
        <dbReference type="Rhea" id="RHEA:41912"/>
        <dbReference type="Rhea" id="RHEA-COMP:9651"/>
        <dbReference type="Rhea" id="RHEA-COMP:9652"/>
        <dbReference type="ChEBI" id="CHEBI:15378"/>
        <dbReference type="ChEBI" id="CHEBI:57783"/>
        <dbReference type="ChEBI" id="CHEBI:58349"/>
        <dbReference type="ChEBI" id="CHEBI:78481"/>
        <dbReference type="ChEBI" id="CHEBI:78483"/>
    </reaction>
    <physiologicalReaction direction="left-to-right" evidence="27">
        <dbReference type="Rhea" id="RHEA:41913"/>
    </physiologicalReaction>
</comment>
<evidence type="ECO:0000256" key="3">
    <source>
        <dbReference type="ARBA" id="ARBA00022553"/>
    </source>
</evidence>
<dbReference type="CDD" id="cd05195">
    <property type="entry name" value="enoyl_red"/>
    <property type="match status" value="1"/>
</dbReference>
<comment type="catalytic activity">
    <reaction evidence="11">
        <text>(3R)-hydroxydodecanoyl-[ACP] = (2E)-dodecenoyl-[ACP] + H2O</text>
        <dbReference type="Rhea" id="RHEA:41876"/>
        <dbReference type="Rhea" id="RHEA-COMP:9642"/>
        <dbReference type="Rhea" id="RHEA-COMP:9643"/>
        <dbReference type="ChEBI" id="CHEBI:15377"/>
        <dbReference type="ChEBI" id="CHEBI:78470"/>
        <dbReference type="ChEBI" id="CHEBI:78472"/>
    </reaction>
    <physiologicalReaction direction="left-to-right" evidence="11">
        <dbReference type="Rhea" id="RHEA:41877"/>
    </physiologicalReaction>
</comment>
<dbReference type="Pfam" id="PF02801">
    <property type="entry name" value="Ketoacyl-synt_C"/>
    <property type="match status" value="1"/>
</dbReference>
<dbReference type="Pfam" id="PF21089">
    <property type="entry name" value="PKS_DH_N"/>
    <property type="match status" value="1"/>
</dbReference>
<comment type="catalytic activity">
    <reaction evidence="16">
        <text>(3R)-hydroxyoctadecanoyl-[ACP] = (2E)-octadecenoyl-[ACP] + H2O</text>
        <dbReference type="Rhea" id="RHEA:41924"/>
        <dbReference type="Rhea" id="RHEA-COMP:9654"/>
        <dbReference type="Rhea" id="RHEA-COMP:9655"/>
        <dbReference type="ChEBI" id="CHEBI:15377"/>
        <dbReference type="ChEBI" id="CHEBI:78488"/>
        <dbReference type="ChEBI" id="CHEBI:78489"/>
    </reaction>
    <physiologicalReaction direction="left-to-right" evidence="16">
        <dbReference type="Rhea" id="RHEA:41925"/>
    </physiologicalReaction>
</comment>
<dbReference type="SMART" id="SM00825">
    <property type="entry name" value="PKS_KS"/>
    <property type="match status" value="1"/>
</dbReference>
<evidence type="ECO:0000256" key="10">
    <source>
        <dbReference type="ARBA" id="ARBA00023332"/>
    </source>
</evidence>
<dbReference type="Pfam" id="PF00107">
    <property type="entry name" value="ADH_zinc_N"/>
    <property type="match status" value="1"/>
</dbReference>
<dbReference type="InterPro" id="IPR001227">
    <property type="entry name" value="Ac_transferase_dom_sf"/>
</dbReference>
<comment type="catalytic activity">
    <reaction evidence="30">
        <text>acetyl-[ACP] + malonyl-[ACP] + H(+) = 3-oxobutanoyl-[ACP] + holo-[ACP] + CO2</text>
        <dbReference type="Rhea" id="RHEA:41800"/>
        <dbReference type="Rhea" id="RHEA-COMP:9621"/>
        <dbReference type="Rhea" id="RHEA-COMP:9623"/>
        <dbReference type="Rhea" id="RHEA-COMP:9625"/>
        <dbReference type="Rhea" id="RHEA-COMP:9685"/>
        <dbReference type="ChEBI" id="CHEBI:15378"/>
        <dbReference type="ChEBI" id="CHEBI:16526"/>
        <dbReference type="ChEBI" id="CHEBI:64479"/>
        <dbReference type="ChEBI" id="CHEBI:78446"/>
        <dbReference type="ChEBI" id="CHEBI:78449"/>
        <dbReference type="ChEBI" id="CHEBI:78450"/>
    </reaction>
    <physiologicalReaction direction="left-to-right" evidence="30">
        <dbReference type="Rhea" id="RHEA:41801"/>
    </physiologicalReaction>
</comment>
<dbReference type="SMART" id="SM00829">
    <property type="entry name" value="PKS_ER"/>
    <property type="match status" value="1"/>
</dbReference>
<dbReference type="InterPro" id="IPR036736">
    <property type="entry name" value="ACP-like_sf"/>
</dbReference>
<evidence type="ECO:0000256" key="22">
    <source>
        <dbReference type="ARBA" id="ARBA00047400"/>
    </source>
</evidence>
<dbReference type="InterPro" id="IPR020841">
    <property type="entry name" value="PKS_Beta-ketoAc_synthase_dom"/>
</dbReference>
<dbReference type="InterPro" id="IPR014031">
    <property type="entry name" value="Ketoacyl_synth_C"/>
</dbReference>
<comment type="catalytic activity">
    <reaction evidence="46">
        <text>3-oxooctanoyl-[ACP] + NADPH + H(+) = (3R)-hydroxyoctanoyl-[ACP] + NADP(+)</text>
        <dbReference type="Rhea" id="RHEA:41840"/>
        <dbReference type="Rhea" id="RHEA-COMP:9633"/>
        <dbReference type="Rhea" id="RHEA-COMP:9634"/>
        <dbReference type="ChEBI" id="CHEBI:15378"/>
        <dbReference type="ChEBI" id="CHEBI:57783"/>
        <dbReference type="ChEBI" id="CHEBI:58349"/>
        <dbReference type="ChEBI" id="CHEBI:78460"/>
        <dbReference type="ChEBI" id="CHEBI:78461"/>
    </reaction>
    <physiologicalReaction direction="left-to-right" evidence="46">
        <dbReference type="Rhea" id="RHEA:41841"/>
    </physiologicalReaction>
</comment>
<evidence type="ECO:0000256" key="28">
    <source>
        <dbReference type="ARBA" id="ARBA00047897"/>
    </source>
</evidence>
<dbReference type="CDD" id="cd08954">
    <property type="entry name" value="KR_1_FAS_SDR_x"/>
    <property type="match status" value="1"/>
</dbReference>
<dbReference type="EMBL" id="JAHYIQ010000007">
    <property type="protein sequence ID" value="KAK1130518.1"/>
    <property type="molecule type" value="Genomic_DNA"/>
</dbReference>
<dbReference type="GO" id="GO:0141148">
    <property type="term" value="F:enoyl-[acyl-carrier-protein] reductase (NADPH) activity"/>
    <property type="evidence" value="ECO:0007669"/>
    <property type="project" value="UniProtKB-EC"/>
</dbReference>
<comment type="catalytic activity">
    <reaction evidence="22">
        <text>a (3R)-hydroxyacyl-[ACP] + NADP(+) = a 3-oxoacyl-[ACP] + NADPH + H(+)</text>
        <dbReference type="Rhea" id="RHEA:17397"/>
        <dbReference type="Rhea" id="RHEA-COMP:9916"/>
        <dbReference type="Rhea" id="RHEA-COMP:9945"/>
        <dbReference type="ChEBI" id="CHEBI:15378"/>
        <dbReference type="ChEBI" id="CHEBI:57783"/>
        <dbReference type="ChEBI" id="CHEBI:58349"/>
        <dbReference type="ChEBI" id="CHEBI:78776"/>
        <dbReference type="ChEBI" id="CHEBI:78827"/>
        <dbReference type="EC" id="1.1.1.100"/>
    </reaction>
    <physiologicalReaction direction="right-to-left" evidence="22">
        <dbReference type="Rhea" id="RHEA:17399"/>
    </physiologicalReaction>
</comment>
<dbReference type="Pfam" id="PF23297">
    <property type="entry name" value="ACP_SdgA_C"/>
    <property type="match status" value="1"/>
</dbReference>
<comment type="catalytic activity">
    <reaction evidence="14">
        <text>a (3R)-hydroxyacyl-[ACP] = a (2E)-enoyl-[ACP] + H2O</text>
        <dbReference type="Rhea" id="RHEA:13097"/>
        <dbReference type="Rhea" id="RHEA-COMP:9925"/>
        <dbReference type="Rhea" id="RHEA-COMP:9945"/>
        <dbReference type="ChEBI" id="CHEBI:15377"/>
        <dbReference type="ChEBI" id="CHEBI:78784"/>
        <dbReference type="ChEBI" id="CHEBI:78827"/>
        <dbReference type="EC" id="4.2.1.59"/>
    </reaction>
    <physiologicalReaction direction="left-to-right" evidence="14">
        <dbReference type="Rhea" id="RHEA:13098"/>
    </physiologicalReaction>
</comment>
<comment type="caution">
    <text evidence="54">The sequence shown here is derived from an EMBL/GenBank/DDBJ whole genome shotgun (WGS) entry which is preliminary data.</text>
</comment>
<evidence type="ECO:0000256" key="47">
    <source>
        <dbReference type="ARBA" id="ARBA00049449"/>
    </source>
</evidence>
<keyword evidence="5" id="KW-0702">S-nitrosylation</keyword>
<comment type="catalytic activity">
    <reaction evidence="45">
        <text>3-oxohexadecanoyl-[ACP] + NADPH + H(+) = (3R)-hydroxyhexadecanoyl-[ACP] + NADP(+)</text>
        <dbReference type="Rhea" id="RHEA:41904"/>
        <dbReference type="Rhea" id="RHEA-COMP:9649"/>
        <dbReference type="Rhea" id="RHEA-COMP:9650"/>
        <dbReference type="ChEBI" id="CHEBI:15378"/>
        <dbReference type="ChEBI" id="CHEBI:57783"/>
        <dbReference type="ChEBI" id="CHEBI:58349"/>
        <dbReference type="ChEBI" id="CHEBI:78478"/>
        <dbReference type="ChEBI" id="CHEBI:78480"/>
    </reaction>
    <physiologicalReaction direction="left-to-right" evidence="45">
        <dbReference type="Rhea" id="RHEA:41905"/>
    </physiologicalReaction>
</comment>
<feature type="region of interest" description="C-terminal hotdog fold" evidence="50">
    <location>
        <begin position="998"/>
        <end position="1128"/>
    </location>
</feature>
<comment type="catalytic activity">
    <reaction evidence="35">
        <text>a fatty acyl-[ACP] + malonyl-[ACP] + H(+) = a 3-oxoacyl-[ACP] + holo-[ACP] + CO2</text>
        <dbReference type="Rhea" id="RHEA:22836"/>
        <dbReference type="Rhea" id="RHEA-COMP:9623"/>
        <dbReference type="Rhea" id="RHEA-COMP:9685"/>
        <dbReference type="Rhea" id="RHEA-COMP:9916"/>
        <dbReference type="Rhea" id="RHEA-COMP:14125"/>
        <dbReference type="ChEBI" id="CHEBI:15378"/>
        <dbReference type="ChEBI" id="CHEBI:16526"/>
        <dbReference type="ChEBI" id="CHEBI:64479"/>
        <dbReference type="ChEBI" id="CHEBI:78449"/>
        <dbReference type="ChEBI" id="CHEBI:78776"/>
        <dbReference type="ChEBI" id="CHEBI:138651"/>
        <dbReference type="EC" id="2.3.1.41"/>
    </reaction>
    <physiologicalReaction direction="left-to-right" evidence="35">
        <dbReference type="Rhea" id="RHEA:22837"/>
    </physiologicalReaction>
</comment>
<evidence type="ECO:0000256" key="49">
    <source>
        <dbReference type="ARBA" id="ARBA00049533"/>
    </source>
</evidence>
<keyword evidence="55" id="KW-1185">Reference proteome</keyword>
<comment type="catalytic activity">
    <reaction evidence="34">
        <text>(2E)-octenoyl-[ACP] + NADPH + H(+) = octanoyl-[ACP] + NADP(+)</text>
        <dbReference type="Rhea" id="RHEA:41848"/>
        <dbReference type="Rhea" id="RHEA-COMP:9635"/>
        <dbReference type="Rhea" id="RHEA-COMP:9636"/>
        <dbReference type="ChEBI" id="CHEBI:15378"/>
        <dbReference type="ChEBI" id="CHEBI:57783"/>
        <dbReference type="ChEBI" id="CHEBI:58349"/>
        <dbReference type="ChEBI" id="CHEBI:78462"/>
        <dbReference type="ChEBI" id="CHEBI:78463"/>
    </reaction>
    <physiologicalReaction direction="left-to-right" evidence="34">
        <dbReference type="Rhea" id="RHEA:41849"/>
    </physiologicalReaction>
</comment>
<dbReference type="PROSITE" id="PS52019">
    <property type="entry name" value="PKS_MFAS_DH"/>
    <property type="match status" value="1"/>
</dbReference>
<evidence type="ECO:0000256" key="31">
    <source>
        <dbReference type="ARBA" id="ARBA00048051"/>
    </source>
</evidence>
<evidence type="ECO:0000256" key="14">
    <source>
        <dbReference type="ARBA" id="ARBA00023394"/>
    </source>
</evidence>
<dbReference type="InterPro" id="IPR049391">
    <property type="entry name" value="FAS_pseudo-KR"/>
</dbReference>
<evidence type="ECO:0000256" key="40">
    <source>
        <dbReference type="ARBA" id="ARBA00048935"/>
    </source>
</evidence>
<dbReference type="InterPro" id="IPR013149">
    <property type="entry name" value="ADH-like_C"/>
</dbReference>
<evidence type="ECO:0000256" key="7">
    <source>
        <dbReference type="ARBA" id="ARBA00022898"/>
    </source>
</evidence>
<comment type="catalytic activity">
    <reaction evidence="31">
        <text>hexadecanoyl-[ACP] + malonyl-[ACP] + H(+) = 3-oxooctadecanoyl-[ACP] + holo-[ACP] + CO2</text>
        <dbReference type="Rhea" id="RHEA:41916"/>
        <dbReference type="Rhea" id="RHEA-COMP:9623"/>
        <dbReference type="Rhea" id="RHEA-COMP:9652"/>
        <dbReference type="Rhea" id="RHEA-COMP:9653"/>
        <dbReference type="Rhea" id="RHEA-COMP:9685"/>
        <dbReference type="ChEBI" id="CHEBI:15378"/>
        <dbReference type="ChEBI" id="CHEBI:16526"/>
        <dbReference type="ChEBI" id="CHEBI:64479"/>
        <dbReference type="ChEBI" id="CHEBI:78449"/>
        <dbReference type="ChEBI" id="CHEBI:78483"/>
        <dbReference type="ChEBI" id="CHEBI:78487"/>
    </reaction>
    <physiologicalReaction direction="left-to-right" evidence="31">
        <dbReference type="Rhea" id="RHEA:41917"/>
    </physiologicalReaction>
</comment>
<dbReference type="Proteomes" id="UP001177670">
    <property type="component" value="Unassembled WGS sequence"/>
</dbReference>
<evidence type="ECO:0000256" key="5">
    <source>
        <dbReference type="ARBA" id="ARBA00022799"/>
    </source>
</evidence>
<evidence type="ECO:0000259" key="52">
    <source>
        <dbReference type="PROSITE" id="PS52004"/>
    </source>
</evidence>
<dbReference type="CDD" id="cd00833">
    <property type="entry name" value="PKS"/>
    <property type="match status" value="1"/>
</dbReference>
<feature type="domain" description="PKS/mFAS DH" evidence="53">
    <location>
        <begin position="867"/>
        <end position="1128"/>
    </location>
</feature>
<evidence type="ECO:0000256" key="36">
    <source>
        <dbReference type="ARBA" id="ARBA00048571"/>
    </source>
</evidence>
<feature type="domain" description="Ketosynthase family 3 (KS3)" evidence="52">
    <location>
        <begin position="20"/>
        <end position="425"/>
    </location>
</feature>
<dbReference type="PANTHER" id="PTHR43775:SF23">
    <property type="entry name" value="FATTY ACID SYNTHASE 3"/>
    <property type="match status" value="1"/>
</dbReference>
<evidence type="ECO:0000256" key="27">
    <source>
        <dbReference type="ARBA" id="ARBA00047810"/>
    </source>
</evidence>
<dbReference type="Gene3D" id="3.40.50.1820">
    <property type="entry name" value="alpha/beta hydrolase"/>
    <property type="match status" value="1"/>
</dbReference>
<feature type="region of interest" description="N-terminal hotdog fold" evidence="50">
    <location>
        <begin position="867"/>
        <end position="985"/>
    </location>
</feature>
<evidence type="ECO:0000256" key="35">
    <source>
        <dbReference type="ARBA" id="ARBA00048506"/>
    </source>
</evidence>
<evidence type="ECO:0000256" key="21">
    <source>
        <dbReference type="ARBA" id="ARBA00047394"/>
    </source>
</evidence>
<evidence type="ECO:0000256" key="37">
    <source>
        <dbReference type="ARBA" id="ARBA00048650"/>
    </source>
</evidence>
<evidence type="ECO:0000256" key="42">
    <source>
        <dbReference type="ARBA" id="ARBA00049109"/>
    </source>
</evidence>
<dbReference type="InterPro" id="IPR016039">
    <property type="entry name" value="Thiolase-like"/>
</dbReference>
<dbReference type="FunFam" id="3.40.50.720:FF:000209">
    <property type="entry name" value="Polyketide synthase Pks12"/>
    <property type="match status" value="1"/>
</dbReference>